<feature type="transmembrane region" description="Helical" evidence="9">
    <location>
        <begin position="542"/>
        <end position="563"/>
    </location>
</feature>
<evidence type="ECO:0000256" key="2">
    <source>
        <dbReference type="ARBA" id="ARBA00022527"/>
    </source>
</evidence>
<dbReference type="InterPro" id="IPR033923">
    <property type="entry name" value="PAK_BD"/>
</dbReference>
<evidence type="ECO:0000256" key="7">
    <source>
        <dbReference type="PROSITE-ProRule" id="PRU10141"/>
    </source>
</evidence>
<keyword evidence="5" id="KW-0418">Kinase</keyword>
<dbReference type="InterPro" id="IPR035066">
    <property type="entry name" value="STKc_PAK6"/>
</dbReference>
<dbReference type="InterPro" id="IPR036936">
    <property type="entry name" value="CRIB_dom_sf"/>
</dbReference>
<dbReference type="GO" id="GO:0001650">
    <property type="term" value="C:fibrillar center"/>
    <property type="evidence" value="ECO:0007669"/>
    <property type="project" value="Ensembl"/>
</dbReference>
<dbReference type="Gene3D" id="3.30.200.20">
    <property type="entry name" value="Phosphorylase Kinase, domain 1"/>
    <property type="match status" value="1"/>
</dbReference>
<accession>A0A803VL57</accession>
<dbReference type="Gene3D" id="1.10.510.10">
    <property type="entry name" value="Transferase(Phosphotransferase) domain 1"/>
    <property type="match status" value="1"/>
</dbReference>
<evidence type="ECO:0000256" key="9">
    <source>
        <dbReference type="SAM" id="Phobius"/>
    </source>
</evidence>
<dbReference type="InterPro" id="IPR051931">
    <property type="entry name" value="PAK3-like"/>
</dbReference>
<feature type="region of interest" description="Disordered" evidence="8">
    <location>
        <begin position="1"/>
        <end position="31"/>
    </location>
</feature>
<dbReference type="GeneTree" id="ENSGT00940000156528"/>
<feature type="domain" description="CRIB" evidence="11">
    <location>
        <begin position="12"/>
        <end position="25"/>
    </location>
</feature>
<dbReference type="GO" id="GO:1990138">
    <property type="term" value="P:neuron projection extension"/>
    <property type="evidence" value="ECO:0007669"/>
    <property type="project" value="Ensembl"/>
</dbReference>
<name>A0A803VL57_FICAL</name>
<feature type="compositionally biased region" description="Basic and acidic residues" evidence="8">
    <location>
        <begin position="18"/>
        <end position="31"/>
    </location>
</feature>
<dbReference type="Proteomes" id="UP000016665">
    <property type="component" value="Chromosome 5"/>
</dbReference>
<dbReference type="FunFam" id="3.30.200.20:FF:000141">
    <property type="entry name" value="Non-specific serine/threonine protein kinase"/>
    <property type="match status" value="1"/>
</dbReference>
<dbReference type="SUPFAM" id="SSF56112">
    <property type="entry name" value="Protein kinase-like (PK-like)"/>
    <property type="match status" value="1"/>
</dbReference>
<organism evidence="12 13">
    <name type="scientific">Ficedula albicollis</name>
    <name type="common">Collared flycatcher</name>
    <name type="synonym">Muscicapa albicollis</name>
    <dbReference type="NCBI Taxonomy" id="59894"/>
    <lineage>
        <taxon>Eukaryota</taxon>
        <taxon>Metazoa</taxon>
        <taxon>Chordata</taxon>
        <taxon>Craniata</taxon>
        <taxon>Vertebrata</taxon>
        <taxon>Euteleostomi</taxon>
        <taxon>Archelosauria</taxon>
        <taxon>Archosauria</taxon>
        <taxon>Dinosauria</taxon>
        <taxon>Saurischia</taxon>
        <taxon>Theropoda</taxon>
        <taxon>Coelurosauria</taxon>
        <taxon>Aves</taxon>
        <taxon>Neognathae</taxon>
        <taxon>Neoaves</taxon>
        <taxon>Telluraves</taxon>
        <taxon>Australaves</taxon>
        <taxon>Passeriformes</taxon>
        <taxon>Muscicapidae</taxon>
        <taxon>Ficedula</taxon>
    </lineage>
</organism>
<dbReference type="AlphaFoldDB" id="A0A803VL57"/>
<dbReference type="Pfam" id="PF00069">
    <property type="entry name" value="Pkinase"/>
    <property type="match status" value="2"/>
</dbReference>
<keyword evidence="4 7" id="KW-0547">Nucleotide-binding</keyword>
<dbReference type="GO" id="GO:0140058">
    <property type="term" value="P:neuron projection arborization"/>
    <property type="evidence" value="ECO:0007669"/>
    <property type="project" value="Ensembl"/>
</dbReference>
<proteinExistence type="predicted"/>
<dbReference type="FunFam" id="3.90.810.10:FF:000002">
    <property type="entry name" value="Non-specific serine/threonine protein kinase"/>
    <property type="match status" value="1"/>
</dbReference>
<keyword evidence="9" id="KW-0472">Membrane</keyword>
<keyword evidence="9" id="KW-1133">Transmembrane helix</keyword>
<reference evidence="12" key="3">
    <citation type="submission" date="2025-09" db="UniProtKB">
        <authorList>
            <consortium name="Ensembl"/>
        </authorList>
    </citation>
    <scope>IDENTIFICATION</scope>
</reference>
<dbReference type="InterPro" id="IPR000719">
    <property type="entry name" value="Prot_kinase_dom"/>
</dbReference>
<dbReference type="PANTHER" id="PTHR45832">
    <property type="entry name" value="SERINE/THREONINE-PROTEIN KINASE SAMKA-RELATED-RELATED"/>
    <property type="match status" value="1"/>
</dbReference>
<evidence type="ECO:0000259" key="10">
    <source>
        <dbReference type="PROSITE" id="PS50011"/>
    </source>
</evidence>
<dbReference type="PROSITE" id="PS50108">
    <property type="entry name" value="CRIB"/>
    <property type="match status" value="1"/>
</dbReference>
<dbReference type="Ensembl" id="ENSFALT00000041661.1">
    <property type="protein sequence ID" value="ENSFALP00000023463.1"/>
    <property type="gene ID" value="ENSFALG00000001053.2"/>
</dbReference>
<dbReference type="GO" id="GO:0007613">
    <property type="term" value="P:memory"/>
    <property type="evidence" value="ECO:0007669"/>
    <property type="project" value="Ensembl"/>
</dbReference>
<dbReference type="Pfam" id="PF00786">
    <property type="entry name" value="PBD"/>
    <property type="match status" value="1"/>
</dbReference>
<dbReference type="GO" id="GO:0014069">
    <property type="term" value="C:postsynaptic density"/>
    <property type="evidence" value="ECO:0007669"/>
    <property type="project" value="Ensembl"/>
</dbReference>
<sequence>MFRKKKKKRPEISAPQNFEHRVHTSFDPKEGKFVGLPPQWQNILDTLRRPKPVVDPSRITRMQLQPMKTVVRGSTVEVEGYISGLLNDIQKLSAISSNTLRGRSPTSRRRAQSLGLLGDERPPDMYLQSPEGDWADKYGNYLNCNGGSKVARRQTMWPDYKSRLEGQSHPNGMVTKAQSLGPSEFQGADGSCVQRASGLQPVPAAPGEGETAAKSPQEGWLQRQPSARPAGEGSPSSKSRENSLKRRLLRSVFPSSSTSNKPGPPLQIKPNAFFKPQQWGSPHSPAAKAQSLPPDQPASEFPRMISEAGTPQKSPTAEKAVAVPPGRPSPAGSPRNRQTQTSSSNLHLPQDSAGKGQPASEDPVVVTHEQFKAALRMVVDQGDPRALLENYIKIGEGSTGIVCIAREKHSGRQVAVKMMDLRKQQRRELLFNEVVIMRDYQHVNVVEMYKSYLVGEELWVLMEFLQGGALTDIVSQIRLNEEQIATVCESVLQALSYLHSQGVIHRDIKSDSILLTLDGRVCFLRQIVSCLLLLQPLSLISFPFQIPCFLLVLFVISVVFPSVLFKAYFYGWLLFFFVQVKLSDFGFCAQISKDVPKRKSLVGTPYWMAPEVIARIPYTTEVDIWSLGIMVIEMVDGEPPYFSDSPVQAMKRLRDSPPPKLKNFHRTSPVLRDFLERMLTRDPLERATAQELLDHPFLLQTGLPECLVPLIQQYRKRTSTC</sequence>
<reference evidence="12 13" key="1">
    <citation type="journal article" date="2012" name="Nature">
        <title>The genomic landscape of species divergence in Ficedula flycatchers.</title>
        <authorList>
            <person name="Ellegren H."/>
            <person name="Smeds L."/>
            <person name="Burri R."/>
            <person name="Olason P.I."/>
            <person name="Backstrom N."/>
            <person name="Kawakami T."/>
            <person name="Kunstner A."/>
            <person name="Makinen H."/>
            <person name="Nadachowska-Brzyska K."/>
            <person name="Qvarnstrom A."/>
            <person name="Uebbing S."/>
            <person name="Wolf J.B."/>
        </authorList>
    </citation>
    <scope>NUCLEOTIDE SEQUENCE [LARGE SCALE GENOMIC DNA]</scope>
</reference>
<evidence type="ECO:0000256" key="5">
    <source>
        <dbReference type="ARBA" id="ARBA00022777"/>
    </source>
</evidence>
<keyword evidence="6 7" id="KW-0067">ATP-binding</keyword>
<evidence type="ECO:0000256" key="1">
    <source>
        <dbReference type="ARBA" id="ARBA00012513"/>
    </source>
</evidence>
<evidence type="ECO:0000256" key="4">
    <source>
        <dbReference type="ARBA" id="ARBA00022741"/>
    </source>
</evidence>
<evidence type="ECO:0000313" key="12">
    <source>
        <dbReference type="Ensembl" id="ENSFALP00000023463.1"/>
    </source>
</evidence>
<protein>
    <recommendedName>
        <fullName evidence="1">non-specific serine/threonine protein kinase</fullName>
        <ecNumber evidence="1">2.7.11.1</ecNumber>
    </recommendedName>
</protein>
<dbReference type="Gene3D" id="3.90.810.10">
    <property type="entry name" value="CRIB domain"/>
    <property type="match status" value="1"/>
</dbReference>
<dbReference type="CDD" id="cd01093">
    <property type="entry name" value="CRIB_PAK_like"/>
    <property type="match status" value="1"/>
</dbReference>
<dbReference type="PROSITE" id="PS00107">
    <property type="entry name" value="PROTEIN_KINASE_ATP"/>
    <property type="match status" value="1"/>
</dbReference>
<dbReference type="InterPro" id="IPR011009">
    <property type="entry name" value="Kinase-like_dom_sf"/>
</dbReference>
<dbReference type="GO" id="GO:0007612">
    <property type="term" value="P:learning"/>
    <property type="evidence" value="ECO:0007669"/>
    <property type="project" value="Ensembl"/>
</dbReference>
<evidence type="ECO:0000256" key="8">
    <source>
        <dbReference type="SAM" id="MobiDB-lite"/>
    </source>
</evidence>
<evidence type="ECO:0000313" key="13">
    <source>
        <dbReference type="Proteomes" id="UP000016665"/>
    </source>
</evidence>
<dbReference type="PROSITE" id="PS50011">
    <property type="entry name" value="PROTEIN_KINASE_DOM"/>
    <property type="match status" value="1"/>
</dbReference>
<gene>
    <name evidence="12" type="primary">PAK6</name>
</gene>
<dbReference type="InterPro" id="IPR017441">
    <property type="entry name" value="Protein_kinase_ATP_BS"/>
</dbReference>
<feature type="domain" description="Protein kinase" evidence="10">
    <location>
        <begin position="388"/>
        <end position="698"/>
    </location>
</feature>
<dbReference type="CDD" id="cd06659">
    <property type="entry name" value="STKc_PAK6"/>
    <property type="match status" value="1"/>
</dbReference>
<dbReference type="SMART" id="SM00285">
    <property type="entry name" value="PBD"/>
    <property type="match status" value="1"/>
</dbReference>
<feature type="compositionally biased region" description="Polar residues" evidence="8">
    <location>
        <begin position="336"/>
        <end position="347"/>
    </location>
</feature>
<evidence type="ECO:0000256" key="3">
    <source>
        <dbReference type="ARBA" id="ARBA00022679"/>
    </source>
</evidence>
<keyword evidence="13" id="KW-1185">Reference proteome</keyword>
<feature type="compositionally biased region" description="Low complexity" evidence="8">
    <location>
        <begin position="321"/>
        <end position="335"/>
    </location>
</feature>
<dbReference type="GO" id="GO:0005524">
    <property type="term" value="F:ATP binding"/>
    <property type="evidence" value="ECO:0007669"/>
    <property type="project" value="UniProtKB-UniRule"/>
</dbReference>
<dbReference type="PANTHER" id="PTHR45832:SF3">
    <property type="entry name" value="NON-SPECIFIC SERINE_THREONINE PROTEIN KINASE"/>
    <property type="match status" value="1"/>
</dbReference>
<evidence type="ECO:0000259" key="11">
    <source>
        <dbReference type="PROSITE" id="PS50108"/>
    </source>
</evidence>
<reference evidence="12" key="2">
    <citation type="submission" date="2025-08" db="UniProtKB">
        <authorList>
            <consortium name="Ensembl"/>
        </authorList>
    </citation>
    <scope>IDENTIFICATION</scope>
</reference>
<dbReference type="GO" id="GO:0004674">
    <property type="term" value="F:protein serine/threonine kinase activity"/>
    <property type="evidence" value="ECO:0007669"/>
    <property type="project" value="UniProtKB-KW"/>
</dbReference>
<keyword evidence="2" id="KW-0723">Serine/threonine-protein kinase</keyword>
<feature type="region of interest" description="Disordered" evidence="8">
    <location>
        <begin position="162"/>
        <end position="362"/>
    </location>
</feature>
<feature type="binding site" evidence="7">
    <location>
        <position position="417"/>
    </location>
    <ligand>
        <name>ATP</name>
        <dbReference type="ChEBI" id="CHEBI:30616"/>
    </ligand>
</feature>
<dbReference type="GO" id="GO:0007626">
    <property type="term" value="P:locomotory behavior"/>
    <property type="evidence" value="ECO:0007669"/>
    <property type="project" value="Ensembl"/>
</dbReference>
<dbReference type="GO" id="GO:0005654">
    <property type="term" value="C:nucleoplasm"/>
    <property type="evidence" value="ECO:0007669"/>
    <property type="project" value="Ensembl"/>
</dbReference>
<dbReference type="EC" id="2.7.11.1" evidence="1"/>
<dbReference type="InterPro" id="IPR000095">
    <property type="entry name" value="CRIB_dom"/>
</dbReference>
<evidence type="ECO:0000256" key="6">
    <source>
        <dbReference type="ARBA" id="ARBA00022840"/>
    </source>
</evidence>
<keyword evidence="9" id="KW-0812">Transmembrane</keyword>
<keyword evidence="3" id="KW-0808">Transferase</keyword>